<name>A0A162N8I1_PHYB8</name>
<dbReference type="AlphaFoldDB" id="A0A162N8I1"/>
<dbReference type="EMBL" id="KV441000">
    <property type="protein sequence ID" value="OAD66824.1"/>
    <property type="molecule type" value="Genomic_DNA"/>
</dbReference>
<evidence type="ECO:0000256" key="1">
    <source>
        <dbReference type="SAM" id="Phobius"/>
    </source>
</evidence>
<keyword evidence="3" id="KW-1185">Reference proteome</keyword>
<keyword evidence="1" id="KW-0472">Membrane</keyword>
<reference evidence="3" key="1">
    <citation type="submission" date="2015-06" db="EMBL/GenBank/DDBJ databases">
        <title>Expansion of signal transduction pathways in fungi by whole-genome duplication.</title>
        <authorList>
            <consortium name="DOE Joint Genome Institute"/>
            <person name="Corrochano L.M."/>
            <person name="Kuo A."/>
            <person name="Marcet-Houben M."/>
            <person name="Polaino S."/>
            <person name="Salamov A."/>
            <person name="Villalobos J.M."/>
            <person name="Alvarez M.I."/>
            <person name="Avalos J."/>
            <person name="Benito E.P."/>
            <person name="Benoit I."/>
            <person name="Burger G."/>
            <person name="Camino L.P."/>
            <person name="Canovas D."/>
            <person name="Cerda-Olmedo E."/>
            <person name="Cheng J.-F."/>
            <person name="Dominguez A."/>
            <person name="Elias M."/>
            <person name="Eslava A.P."/>
            <person name="Glaser F."/>
            <person name="Grimwood J."/>
            <person name="Gutierrez G."/>
            <person name="Heitman J."/>
            <person name="Henrissat B."/>
            <person name="Iturriaga E.A."/>
            <person name="Lang B.F."/>
            <person name="Lavin J.L."/>
            <person name="Lee S."/>
            <person name="Li W."/>
            <person name="Lindquist E."/>
            <person name="Lopez-Garcia S."/>
            <person name="Luque E.M."/>
            <person name="Marcos A.T."/>
            <person name="Martin J."/>
            <person name="McCluskey K."/>
            <person name="Medina H.R."/>
            <person name="Miralles-Duran A."/>
            <person name="Miyazaki A."/>
            <person name="Munoz-Torres E."/>
            <person name="Oguiza J.A."/>
            <person name="Ohm R."/>
            <person name="Olmedo M."/>
            <person name="Orejas M."/>
            <person name="Ortiz-Castellanos L."/>
            <person name="Pisabarro A.G."/>
            <person name="Rodriguez-Romero J."/>
            <person name="Ruiz-Herrera J."/>
            <person name="Ruiz-Vazquez R."/>
            <person name="Sanz C."/>
            <person name="Schackwitz W."/>
            <person name="Schmutz J."/>
            <person name="Shahriari M."/>
            <person name="Shelest E."/>
            <person name="Silva-Franco F."/>
            <person name="Soanes D."/>
            <person name="Syed K."/>
            <person name="Tagua V.G."/>
            <person name="Talbot N.J."/>
            <person name="Thon M."/>
            <person name="De vries R.P."/>
            <person name="Wiebenga A."/>
            <person name="Yadav J.S."/>
            <person name="Braun E.L."/>
            <person name="Baker S."/>
            <person name="Garre V."/>
            <person name="Horwitz B."/>
            <person name="Torres-Martinez S."/>
            <person name="Idnurm A."/>
            <person name="Herrera-Estrella A."/>
            <person name="Gabaldon T."/>
            <person name="Grigoriev I.V."/>
        </authorList>
    </citation>
    <scope>NUCLEOTIDE SEQUENCE [LARGE SCALE GENOMIC DNA]</scope>
    <source>
        <strain evidence="3">NRRL 1555(-)</strain>
    </source>
</reference>
<organism evidence="2 3">
    <name type="scientific">Phycomyces blakesleeanus (strain ATCC 8743b / DSM 1359 / FGSC 10004 / NBRC 33097 / NRRL 1555)</name>
    <dbReference type="NCBI Taxonomy" id="763407"/>
    <lineage>
        <taxon>Eukaryota</taxon>
        <taxon>Fungi</taxon>
        <taxon>Fungi incertae sedis</taxon>
        <taxon>Mucoromycota</taxon>
        <taxon>Mucoromycotina</taxon>
        <taxon>Mucoromycetes</taxon>
        <taxon>Mucorales</taxon>
        <taxon>Phycomycetaceae</taxon>
        <taxon>Phycomyces</taxon>
    </lineage>
</organism>
<dbReference type="VEuPathDB" id="FungiDB:PHYBLDRAFT_174848"/>
<evidence type="ECO:0000313" key="3">
    <source>
        <dbReference type="Proteomes" id="UP000077315"/>
    </source>
</evidence>
<protein>
    <submittedName>
        <fullName evidence="2">Uncharacterized protein</fullName>
    </submittedName>
</protein>
<gene>
    <name evidence="2" type="ORF">PHYBLDRAFT_174848</name>
</gene>
<sequence>MGTLIKRIVHMNFDVYVRKHINQGSLGGFTSLFSIIIIIGWCLNYRYIQKSTSKAESPRNTYSEFFRMSTANNRNHMLICPATITLVQKLWSLIDPAPPPEVHLIDYALNCLPQSFKSPGTWCDWWPCLLALLRAVDQTTSSYKLPEEKAHGQILIDLAAKFRATKPTHPHRIPPPTQEPVPGDPFPHLLSEISTVPHQPPPSVPARNCA</sequence>
<accession>A0A162N8I1</accession>
<dbReference type="RefSeq" id="XP_018284864.1">
    <property type="nucleotide sequence ID" value="XM_018437357.1"/>
</dbReference>
<dbReference type="GeneID" id="28998263"/>
<evidence type="ECO:0000313" key="2">
    <source>
        <dbReference type="EMBL" id="OAD66824.1"/>
    </source>
</evidence>
<proteinExistence type="predicted"/>
<dbReference type="Proteomes" id="UP000077315">
    <property type="component" value="Unassembled WGS sequence"/>
</dbReference>
<dbReference type="InParanoid" id="A0A162N8I1"/>
<dbReference type="STRING" id="763407.A0A162N8I1"/>
<feature type="transmembrane region" description="Helical" evidence="1">
    <location>
        <begin position="26"/>
        <end position="45"/>
    </location>
</feature>
<keyword evidence="1" id="KW-0812">Transmembrane</keyword>
<keyword evidence="1" id="KW-1133">Transmembrane helix</keyword>